<proteinExistence type="predicted"/>
<accession>A0A0E9U1G5</accession>
<evidence type="ECO:0000313" key="1">
    <source>
        <dbReference type="EMBL" id="JAH58798.1"/>
    </source>
</evidence>
<organism evidence="1">
    <name type="scientific">Anguilla anguilla</name>
    <name type="common">European freshwater eel</name>
    <name type="synonym">Muraena anguilla</name>
    <dbReference type="NCBI Taxonomy" id="7936"/>
    <lineage>
        <taxon>Eukaryota</taxon>
        <taxon>Metazoa</taxon>
        <taxon>Chordata</taxon>
        <taxon>Craniata</taxon>
        <taxon>Vertebrata</taxon>
        <taxon>Euteleostomi</taxon>
        <taxon>Actinopterygii</taxon>
        <taxon>Neopterygii</taxon>
        <taxon>Teleostei</taxon>
        <taxon>Anguilliformes</taxon>
        <taxon>Anguillidae</taxon>
        <taxon>Anguilla</taxon>
    </lineage>
</organism>
<sequence length="18" mass="2183">MTFTLFQKHIQHSCMNTD</sequence>
<dbReference type="EMBL" id="GBXM01049779">
    <property type="protein sequence ID" value="JAH58798.1"/>
    <property type="molecule type" value="Transcribed_RNA"/>
</dbReference>
<name>A0A0E9U1G5_ANGAN</name>
<reference evidence="1" key="2">
    <citation type="journal article" date="2015" name="Fish Shellfish Immunol.">
        <title>Early steps in the European eel (Anguilla anguilla)-Vibrio vulnificus interaction in the gills: Role of the RtxA13 toxin.</title>
        <authorList>
            <person name="Callol A."/>
            <person name="Pajuelo D."/>
            <person name="Ebbesson L."/>
            <person name="Teles M."/>
            <person name="MacKenzie S."/>
            <person name="Amaro C."/>
        </authorList>
    </citation>
    <scope>NUCLEOTIDE SEQUENCE</scope>
</reference>
<dbReference type="AlphaFoldDB" id="A0A0E9U1G5"/>
<reference evidence="1" key="1">
    <citation type="submission" date="2014-11" db="EMBL/GenBank/DDBJ databases">
        <authorList>
            <person name="Amaro Gonzalez C."/>
        </authorList>
    </citation>
    <scope>NUCLEOTIDE SEQUENCE</scope>
</reference>
<protein>
    <submittedName>
        <fullName evidence="1">Uncharacterized protein</fullName>
    </submittedName>
</protein>